<dbReference type="SUPFAM" id="SSF103473">
    <property type="entry name" value="MFS general substrate transporter"/>
    <property type="match status" value="1"/>
</dbReference>
<evidence type="ECO:0000256" key="7">
    <source>
        <dbReference type="SAM" id="Phobius"/>
    </source>
</evidence>
<dbReference type="PROSITE" id="PS00216">
    <property type="entry name" value="SUGAR_TRANSPORT_1"/>
    <property type="match status" value="1"/>
</dbReference>
<feature type="transmembrane region" description="Helical" evidence="7">
    <location>
        <begin position="20"/>
        <end position="37"/>
    </location>
</feature>
<evidence type="ECO:0000256" key="5">
    <source>
        <dbReference type="ARBA" id="ARBA00022989"/>
    </source>
</evidence>
<evidence type="ECO:0000256" key="1">
    <source>
        <dbReference type="ARBA" id="ARBA00004651"/>
    </source>
</evidence>
<dbReference type="Gene3D" id="1.20.1250.20">
    <property type="entry name" value="MFS general substrate transporter like domains"/>
    <property type="match status" value="1"/>
</dbReference>
<dbReference type="InterPro" id="IPR020846">
    <property type="entry name" value="MFS_dom"/>
</dbReference>
<feature type="transmembrane region" description="Helical" evidence="7">
    <location>
        <begin position="99"/>
        <end position="120"/>
    </location>
</feature>
<dbReference type="AlphaFoldDB" id="A0A7X0SRN9"/>
<evidence type="ECO:0000256" key="2">
    <source>
        <dbReference type="ARBA" id="ARBA00022448"/>
    </source>
</evidence>
<evidence type="ECO:0000256" key="4">
    <source>
        <dbReference type="ARBA" id="ARBA00022692"/>
    </source>
</evidence>
<keyword evidence="2" id="KW-0813">Transport</keyword>
<evidence type="ECO:0000256" key="3">
    <source>
        <dbReference type="ARBA" id="ARBA00022475"/>
    </source>
</evidence>
<comment type="caution">
    <text evidence="9">The sequence shown here is derived from an EMBL/GenBank/DDBJ whole genome shotgun (WGS) entry which is preliminary data.</text>
</comment>
<name>A0A7X0SRN9_9BACL</name>
<feature type="transmembrane region" description="Helical" evidence="7">
    <location>
        <begin position="266"/>
        <end position="285"/>
    </location>
</feature>
<feature type="transmembrane region" description="Helical" evidence="7">
    <location>
        <begin position="132"/>
        <end position="156"/>
    </location>
</feature>
<organism evidence="9 10">
    <name type="scientific">Cohnella zeiphila</name>
    <dbReference type="NCBI Taxonomy" id="2761120"/>
    <lineage>
        <taxon>Bacteria</taxon>
        <taxon>Bacillati</taxon>
        <taxon>Bacillota</taxon>
        <taxon>Bacilli</taxon>
        <taxon>Bacillales</taxon>
        <taxon>Paenibacillaceae</taxon>
        <taxon>Cohnella</taxon>
    </lineage>
</organism>
<feature type="domain" description="Major facilitator superfamily (MFS) profile" evidence="8">
    <location>
        <begin position="1"/>
        <end position="408"/>
    </location>
</feature>
<dbReference type="CDD" id="cd17329">
    <property type="entry name" value="MFS_MdtH_MDR_like"/>
    <property type="match status" value="1"/>
</dbReference>
<feature type="transmembrane region" description="Helical" evidence="7">
    <location>
        <begin position="74"/>
        <end position="93"/>
    </location>
</feature>
<dbReference type="PANTHER" id="PTHR23517">
    <property type="entry name" value="RESISTANCE PROTEIN MDTM, PUTATIVE-RELATED-RELATED"/>
    <property type="match status" value="1"/>
</dbReference>
<dbReference type="EMBL" id="JACJVO010000031">
    <property type="protein sequence ID" value="MBB6733859.1"/>
    <property type="molecule type" value="Genomic_DNA"/>
</dbReference>
<reference evidence="9 10" key="1">
    <citation type="submission" date="2020-08" db="EMBL/GenBank/DDBJ databases">
        <title>Cohnella phylogeny.</title>
        <authorList>
            <person name="Dunlap C."/>
        </authorList>
    </citation>
    <scope>NUCLEOTIDE SEQUENCE [LARGE SCALE GENOMIC DNA]</scope>
    <source>
        <strain evidence="9 10">CBP 2801</strain>
    </source>
</reference>
<feature type="transmembrane region" description="Helical" evidence="7">
    <location>
        <begin position="385"/>
        <end position="404"/>
    </location>
</feature>
<dbReference type="Proteomes" id="UP000564644">
    <property type="component" value="Unassembled WGS sequence"/>
</dbReference>
<dbReference type="GO" id="GO:0022857">
    <property type="term" value="F:transmembrane transporter activity"/>
    <property type="evidence" value="ECO:0007669"/>
    <property type="project" value="InterPro"/>
</dbReference>
<dbReference type="PROSITE" id="PS50850">
    <property type="entry name" value="MFS"/>
    <property type="match status" value="1"/>
</dbReference>
<gene>
    <name evidence="9" type="ORF">H7C18_23320</name>
</gene>
<protein>
    <submittedName>
        <fullName evidence="9">MFS transporter</fullName>
    </submittedName>
</protein>
<keyword evidence="10" id="KW-1185">Reference proteome</keyword>
<comment type="subcellular location">
    <subcellularLocation>
        <location evidence="1">Cell membrane</location>
        <topology evidence="1">Multi-pass membrane protein</topology>
    </subcellularLocation>
</comment>
<feature type="transmembrane region" description="Helical" evidence="7">
    <location>
        <begin position="162"/>
        <end position="181"/>
    </location>
</feature>
<evidence type="ECO:0000256" key="6">
    <source>
        <dbReference type="ARBA" id="ARBA00023136"/>
    </source>
</evidence>
<dbReference type="PANTHER" id="PTHR23517:SF3">
    <property type="entry name" value="INTEGRAL MEMBRANE TRANSPORT PROTEIN"/>
    <property type="match status" value="1"/>
</dbReference>
<dbReference type="RefSeq" id="WP_185131514.1">
    <property type="nucleotide sequence ID" value="NZ_JACJVO010000031.1"/>
</dbReference>
<dbReference type="InterPro" id="IPR011701">
    <property type="entry name" value="MFS"/>
</dbReference>
<evidence type="ECO:0000259" key="8">
    <source>
        <dbReference type="PROSITE" id="PS50850"/>
    </source>
</evidence>
<dbReference type="Pfam" id="PF07690">
    <property type="entry name" value="MFS_1"/>
    <property type="match status" value="2"/>
</dbReference>
<keyword evidence="4 7" id="KW-0812">Transmembrane</keyword>
<dbReference type="InterPro" id="IPR005829">
    <property type="entry name" value="Sugar_transporter_CS"/>
</dbReference>
<feature type="transmembrane region" description="Helical" evidence="7">
    <location>
        <begin position="43"/>
        <end position="62"/>
    </location>
</feature>
<dbReference type="InterPro" id="IPR050171">
    <property type="entry name" value="MFS_Transporters"/>
</dbReference>
<keyword evidence="3" id="KW-1003">Cell membrane</keyword>
<keyword evidence="5 7" id="KW-1133">Transmembrane helix</keyword>
<dbReference type="InterPro" id="IPR036259">
    <property type="entry name" value="MFS_trans_sf"/>
</dbReference>
<evidence type="ECO:0000313" key="10">
    <source>
        <dbReference type="Proteomes" id="UP000564644"/>
    </source>
</evidence>
<feature type="transmembrane region" description="Helical" evidence="7">
    <location>
        <begin position="297"/>
        <end position="314"/>
    </location>
</feature>
<evidence type="ECO:0000313" key="9">
    <source>
        <dbReference type="EMBL" id="MBB6733859.1"/>
    </source>
</evidence>
<proteinExistence type="predicted"/>
<sequence>MNWRTWDLNLRTRLIGDTLFNLLFWMYFPFMTLYFSQTFGKNAAGLLMSVPPLIGIAGSLLGGRMSDRLGRRPAMLLGAALQAVMFALFAASLCDWCDYAAFIGISLGGSIYAPAGTAMVADLTPEKERRRVFAAFVTAMNIGAVFGPALGSAFFFAHRGELLWACTFVTAAYAVAIFFIVRETLPQAARQRERGTGEPRAEAALRGYIAILRDRAFALYIAAGIFVTIAFMQLDLYLAVYVKEYVPAQTLLAGKGWTFQLDGIEVFGWMMGLNGLLYVLGVMPITKRIGRWSDRNVLMLSALLFGIGMFLIGLTSNAWLLFGFMAVATIGEIMRSPVLQSFVSKYAPEEARGRYMGASNLQVSIGRFLAPATVVLSAWMSPVGVFGIILLCALIGILLYAILFRRLAADARG</sequence>
<dbReference type="GO" id="GO:0005886">
    <property type="term" value="C:plasma membrane"/>
    <property type="evidence" value="ECO:0007669"/>
    <property type="project" value="UniProtKB-SubCell"/>
</dbReference>
<accession>A0A7X0SRN9</accession>
<feature type="transmembrane region" description="Helical" evidence="7">
    <location>
        <begin position="217"/>
        <end position="242"/>
    </location>
</feature>
<keyword evidence="6 7" id="KW-0472">Membrane</keyword>